<feature type="chain" id="PRO_5015127224" evidence="1">
    <location>
        <begin position="21"/>
        <end position="242"/>
    </location>
</feature>
<proteinExistence type="predicted"/>
<comment type="caution">
    <text evidence="3">The sequence shown here is derived from an EMBL/GenBank/DDBJ whole genome shotgun (WGS) entry which is preliminary data.</text>
</comment>
<evidence type="ECO:0000256" key="1">
    <source>
        <dbReference type="SAM" id="SignalP"/>
    </source>
</evidence>
<organism evidence="3 4">
    <name type="scientific">Phytophthora palmivora</name>
    <dbReference type="NCBI Taxonomy" id="4796"/>
    <lineage>
        <taxon>Eukaryota</taxon>
        <taxon>Sar</taxon>
        <taxon>Stramenopiles</taxon>
        <taxon>Oomycota</taxon>
        <taxon>Peronosporomycetes</taxon>
        <taxon>Peronosporales</taxon>
        <taxon>Peronosporaceae</taxon>
        <taxon>Phytophthora</taxon>
    </lineage>
</organism>
<dbReference type="InterPro" id="IPR040786">
    <property type="entry name" value="RXLR_WY"/>
</dbReference>
<evidence type="ECO:0000313" key="4">
    <source>
        <dbReference type="Proteomes" id="UP000237271"/>
    </source>
</evidence>
<keyword evidence="4" id="KW-1185">Reference proteome</keyword>
<dbReference type="Pfam" id="PF18634">
    <property type="entry name" value="RXLR_WY"/>
    <property type="match status" value="1"/>
</dbReference>
<evidence type="ECO:0000313" key="3">
    <source>
        <dbReference type="EMBL" id="POM58647.1"/>
    </source>
</evidence>
<dbReference type="Proteomes" id="UP000237271">
    <property type="component" value="Unassembled WGS sequence"/>
</dbReference>
<feature type="signal peptide" evidence="1">
    <location>
        <begin position="1"/>
        <end position="20"/>
    </location>
</feature>
<name>A0A2P4WZC2_9STRA</name>
<dbReference type="AlphaFoldDB" id="A0A2P4WZC2"/>
<dbReference type="OrthoDB" id="124843at2759"/>
<protein>
    <submittedName>
        <fullName evidence="3">Avirulence protein (Avh)</fullName>
    </submittedName>
</protein>
<keyword evidence="1" id="KW-0732">Signal</keyword>
<evidence type="ECO:0000259" key="2">
    <source>
        <dbReference type="Pfam" id="PF18634"/>
    </source>
</evidence>
<reference evidence="3 4" key="1">
    <citation type="journal article" date="2017" name="Genome Biol. Evol.">
        <title>Phytophthora megakarya and P. palmivora, closely related causal agents of cacao black pod rot, underwent increases in genome sizes and gene numbers by different mechanisms.</title>
        <authorList>
            <person name="Ali S.S."/>
            <person name="Shao J."/>
            <person name="Lary D.J."/>
            <person name="Kronmiller B."/>
            <person name="Shen D."/>
            <person name="Strem M.D."/>
            <person name="Amoako-Attah I."/>
            <person name="Akrofi A.Y."/>
            <person name="Begoude B.A."/>
            <person name="Ten Hoopen G.M."/>
            <person name="Coulibaly K."/>
            <person name="Kebe B.I."/>
            <person name="Melnick R.L."/>
            <person name="Guiltinan M.J."/>
            <person name="Tyler B.M."/>
            <person name="Meinhardt L.W."/>
            <person name="Bailey B.A."/>
        </authorList>
    </citation>
    <scope>NUCLEOTIDE SEQUENCE [LARGE SCALE GENOMIC DNA]</scope>
    <source>
        <strain evidence="4">sbr112.9</strain>
    </source>
</reference>
<feature type="domain" description="RXLR phytopathogen effector protein WY-domain" evidence="2">
    <location>
        <begin position="134"/>
        <end position="183"/>
    </location>
</feature>
<accession>A0A2P4WZC2</accession>
<gene>
    <name evidence="3" type="ORF">PHPALM_36687</name>
</gene>
<dbReference type="EMBL" id="NCKW01020185">
    <property type="protein sequence ID" value="POM58647.1"/>
    <property type="molecule type" value="Genomic_DNA"/>
</dbReference>
<sequence>MQMRFIALLVVAIFHGSISAIKQDSTSNDASPSRLQMNVPTTLRFGRSKEVGAVKLDSVNDEERMNVPGVSKLADLDREIWKARKLDMHLSNILWVATGKSPQSMFTFFHLDKIGDKIDETTKVIQWFRFAKKYRATNGNHWLPDREIYTILGKSKASETKLAMLFESLQHIPDLNNLATTMKTFQLNMWINRGHTPDSVATLLGISKRGPLKTEFDPRFTILDDFTKAFKAEKLKRSQTMR</sequence>